<keyword evidence="4" id="KW-1185">Reference proteome</keyword>
<organism evidence="3 4">
    <name type="scientific">Pomacea canaliculata</name>
    <name type="common">Golden apple snail</name>
    <dbReference type="NCBI Taxonomy" id="400727"/>
    <lineage>
        <taxon>Eukaryota</taxon>
        <taxon>Metazoa</taxon>
        <taxon>Spiralia</taxon>
        <taxon>Lophotrochozoa</taxon>
        <taxon>Mollusca</taxon>
        <taxon>Gastropoda</taxon>
        <taxon>Caenogastropoda</taxon>
        <taxon>Architaenioglossa</taxon>
        <taxon>Ampullarioidea</taxon>
        <taxon>Ampullariidae</taxon>
        <taxon>Pomacea</taxon>
    </lineage>
</organism>
<feature type="compositionally biased region" description="Basic and acidic residues" evidence="1">
    <location>
        <begin position="202"/>
        <end position="212"/>
    </location>
</feature>
<proteinExistence type="predicted"/>
<feature type="region of interest" description="Disordered" evidence="1">
    <location>
        <begin position="123"/>
        <end position="223"/>
    </location>
</feature>
<gene>
    <name evidence="3" type="ORF">C0Q70_07521</name>
</gene>
<comment type="caution">
    <text evidence="3">The sequence shown here is derived from an EMBL/GenBank/DDBJ whole genome shotgun (WGS) entry which is preliminary data.</text>
</comment>
<evidence type="ECO:0000256" key="2">
    <source>
        <dbReference type="SAM" id="Phobius"/>
    </source>
</evidence>
<dbReference type="OrthoDB" id="10037397at2759"/>
<protein>
    <submittedName>
        <fullName evidence="3">Uncharacterized protein</fullName>
    </submittedName>
</protein>
<feature type="region of interest" description="Disordered" evidence="1">
    <location>
        <begin position="1"/>
        <end position="26"/>
    </location>
</feature>
<evidence type="ECO:0000313" key="4">
    <source>
        <dbReference type="Proteomes" id="UP000245119"/>
    </source>
</evidence>
<accession>A0A2T7PFB4</accession>
<feature type="compositionally biased region" description="Basic residues" evidence="1">
    <location>
        <begin position="213"/>
        <end position="223"/>
    </location>
</feature>
<evidence type="ECO:0000313" key="3">
    <source>
        <dbReference type="EMBL" id="PVD32093.1"/>
    </source>
</evidence>
<feature type="compositionally biased region" description="Low complexity" evidence="1">
    <location>
        <begin position="126"/>
        <end position="137"/>
    </location>
</feature>
<feature type="transmembrane region" description="Helical" evidence="2">
    <location>
        <begin position="44"/>
        <end position="66"/>
    </location>
</feature>
<keyword evidence="2" id="KW-1133">Transmembrane helix</keyword>
<dbReference type="Proteomes" id="UP000245119">
    <property type="component" value="Linkage Group LG4"/>
</dbReference>
<keyword evidence="2" id="KW-0812">Transmembrane</keyword>
<reference evidence="3 4" key="1">
    <citation type="submission" date="2018-04" db="EMBL/GenBank/DDBJ databases">
        <title>The genome of golden apple snail Pomacea canaliculata provides insight into stress tolerance and invasive adaptation.</title>
        <authorList>
            <person name="Liu C."/>
            <person name="Liu B."/>
            <person name="Ren Y."/>
            <person name="Zhang Y."/>
            <person name="Wang H."/>
            <person name="Li S."/>
            <person name="Jiang F."/>
            <person name="Yin L."/>
            <person name="Zhang G."/>
            <person name="Qian W."/>
            <person name="Fan W."/>
        </authorList>
    </citation>
    <scope>NUCLEOTIDE SEQUENCE [LARGE SCALE GENOMIC DNA]</scope>
    <source>
        <strain evidence="3">SZHN2017</strain>
        <tissue evidence="3">Muscle</tissue>
    </source>
</reference>
<name>A0A2T7PFB4_POMCA</name>
<keyword evidence="2" id="KW-0472">Membrane</keyword>
<evidence type="ECO:0000256" key="1">
    <source>
        <dbReference type="SAM" id="MobiDB-lite"/>
    </source>
</evidence>
<dbReference type="AlphaFoldDB" id="A0A2T7PFB4"/>
<sequence length="223" mass="24674">METPLCGDVTSDPLPRPPGGATVRQRGTKPANFFTEIPLQWQPVLMLAILAMTVVTLLMTCSYRLSVPWLLKIEPRTPVAGQREQHNGSAQGTIAPHERKLRWREMESSQAVMGRDNNLVKSRDISSTPHSSVSTSPAACSGNTLLRSGSKARSGVTTEETPVARQWKSRSGSFHGEEYSADTGACLQNTPCTKRSTCKSQKQREGRWAEGKVRRRRLTKNEK</sequence>
<dbReference type="EMBL" id="PZQS01000004">
    <property type="protein sequence ID" value="PVD32093.1"/>
    <property type="molecule type" value="Genomic_DNA"/>
</dbReference>
<feature type="compositionally biased region" description="Polar residues" evidence="1">
    <location>
        <begin position="186"/>
        <end position="200"/>
    </location>
</feature>